<proteinExistence type="inferred from homology"/>
<reference evidence="9 10" key="1">
    <citation type="journal article" date="2019" name="Int. J. Syst. Evol. Microbiol.">
        <title>The Global Catalogue of Microorganisms (GCM) 10K type strain sequencing project: providing services to taxonomists for standard genome sequencing and annotation.</title>
        <authorList>
            <consortium name="The Broad Institute Genomics Platform"/>
            <consortium name="The Broad Institute Genome Sequencing Center for Infectious Disease"/>
            <person name="Wu L."/>
            <person name="Ma J."/>
        </authorList>
    </citation>
    <scope>NUCLEOTIDE SEQUENCE [LARGE SCALE GENOMIC DNA]</scope>
    <source>
        <strain evidence="9 10">JCM 16013</strain>
    </source>
</reference>
<accession>A0ABN2QQK0</accession>
<comment type="subcellular location">
    <subcellularLocation>
        <location evidence="7">Cell membrane</location>
        <topology evidence="7">Multi-pass membrane protein</topology>
    </subcellularLocation>
    <subcellularLocation>
        <location evidence="1">Membrane</location>
        <topology evidence="1">Multi-pass membrane protein</topology>
    </subcellularLocation>
</comment>
<keyword evidence="5 7" id="KW-0811">Translocation</keyword>
<keyword evidence="6 7" id="KW-0472">Membrane</keyword>
<feature type="transmembrane region" description="Helical" evidence="7">
    <location>
        <begin position="144"/>
        <end position="169"/>
    </location>
</feature>
<evidence type="ECO:0000256" key="5">
    <source>
        <dbReference type="ARBA" id="ARBA00023010"/>
    </source>
</evidence>
<keyword evidence="7" id="KW-0813">Transport</keyword>
<feature type="transmembrane region" description="Helical" evidence="7">
    <location>
        <begin position="249"/>
        <end position="271"/>
    </location>
</feature>
<keyword evidence="4 7" id="KW-1133">Transmembrane helix</keyword>
<evidence type="ECO:0000256" key="4">
    <source>
        <dbReference type="ARBA" id="ARBA00022989"/>
    </source>
</evidence>
<dbReference type="InterPro" id="IPR002033">
    <property type="entry name" value="TatC"/>
</dbReference>
<evidence type="ECO:0000256" key="7">
    <source>
        <dbReference type="HAMAP-Rule" id="MF_00902"/>
    </source>
</evidence>
<dbReference type="PANTHER" id="PTHR30371">
    <property type="entry name" value="SEC-INDEPENDENT PROTEIN TRANSLOCASE PROTEIN TATC"/>
    <property type="match status" value="1"/>
</dbReference>
<feature type="region of interest" description="Disordered" evidence="8">
    <location>
        <begin position="290"/>
        <end position="321"/>
    </location>
</feature>
<keyword evidence="10" id="KW-1185">Reference proteome</keyword>
<feature type="transmembrane region" description="Helical" evidence="7">
    <location>
        <begin position="45"/>
        <end position="63"/>
    </location>
</feature>
<dbReference type="Pfam" id="PF00902">
    <property type="entry name" value="TatC"/>
    <property type="match status" value="1"/>
</dbReference>
<dbReference type="PRINTS" id="PR01840">
    <property type="entry name" value="TATCFAMILY"/>
</dbReference>
<feature type="transmembrane region" description="Helical" evidence="7">
    <location>
        <begin position="189"/>
        <end position="215"/>
    </location>
</feature>
<dbReference type="RefSeq" id="WP_344655737.1">
    <property type="nucleotide sequence ID" value="NZ_BAAAQM010000003.1"/>
</dbReference>
<comment type="subunit">
    <text evidence="7">The Tat system comprises two distinct complexes: a TatABC complex, containing multiple copies of TatA, TatB and TatC subunits, and a separate TatA complex, containing only TatA subunits. Substrates initially bind to the TatABC complex, which probably triggers association of the separate TatA complex to form the active translocon.</text>
</comment>
<evidence type="ECO:0000256" key="2">
    <source>
        <dbReference type="ARBA" id="ARBA00022692"/>
    </source>
</evidence>
<name>A0ABN2QQK0_9ACTN</name>
<sequence>MTTQASANGTRPKAKSKPPKAVKAPKDPEGRMPLAEHIRELRTRLFRASLGIAIGSVAGWFVHRWVIHRLTRPVCDTKVNGVAKGITHECASGVLTSVGSTSGIAISFKVALLVGLLIASPVWLYQLWAFIAPGLHKNEKKYSIAFVAAGVPLFLGGAALCYVIMPTIMKVLLGFTPDEAPNAIPLDNYIGFFMRMVLVFGASFEIPLIVVALNFAGVLSAARLKKSWRYVTFAIFVFSAAAVPTGEPLGMTALAAPMCLLYYGAIGIAVMNDKRRAARGINANLSPDEASPLDLTPVPIEAPRPVEQTRRGYDDDYDDLT</sequence>
<dbReference type="HAMAP" id="MF_00902">
    <property type="entry name" value="TatC"/>
    <property type="match status" value="1"/>
</dbReference>
<keyword evidence="7" id="KW-1003">Cell membrane</keyword>
<evidence type="ECO:0000256" key="1">
    <source>
        <dbReference type="ARBA" id="ARBA00004141"/>
    </source>
</evidence>
<dbReference type="NCBIfam" id="TIGR00945">
    <property type="entry name" value="tatC"/>
    <property type="match status" value="1"/>
</dbReference>
<protein>
    <recommendedName>
        <fullName evidence="7">Sec-independent protein translocase protein TatC</fullName>
    </recommendedName>
</protein>
<dbReference type="Proteomes" id="UP001499854">
    <property type="component" value="Unassembled WGS sequence"/>
</dbReference>
<feature type="transmembrane region" description="Helical" evidence="7">
    <location>
        <begin position="110"/>
        <end position="132"/>
    </location>
</feature>
<feature type="transmembrane region" description="Helical" evidence="7">
    <location>
        <begin position="227"/>
        <end position="243"/>
    </location>
</feature>
<comment type="function">
    <text evidence="7">Part of the twin-arginine translocation (Tat) system that transports large folded proteins containing a characteristic twin-arginine motif in their signal peptide across membranes. Together with TatB, TatC is part of a receptor directly interacting with Tat signal peptides.</text>
</comment>
<evidence type="ECO:0000313" key="9">
    <source>
        <dbReference type="EMBL" id="GAA1956347.1"/>
    </source>
</evidence>
<evidence type="ECO:0000256" key="3">
    <source>
        <dbReference type="ARBA" id="ARBA00022927"/>
    </source>
</evidence>
<keyword evidence="3 7" id="KW-0653">Protein transport</keyword>
<keyword evidence="2 7" id="KW-0812">Transmembrane</keyword>
<comment type="similarity">
    <text evidence="7">Belongs to the TatC family.</text>
</comment>
<dbReference type="EMBL" id="BAAAQM010000003">
    <property type="protein sequence ID" value="GAA1956347.1"/>
    <property type="molecule type" value="Genomic_DNA"/>
</dbReference>
<feature type="region of interest" description="Disordered" evidence="8">
    <location>
        <begin position="1"/>
        <end position="30"/>
    </location>
</feature>
<evidence type="ECO:0000256" key="6">
    <source>
        <dbReference type="ARBA" id="ARBA00023136"/>
    </source>
</evidence>
<evidence type="ECO:0000256" key="8">
    <source>
        <dbReference type="SAM" id="MobiDB-lite"/>
    </source>
</evidence>
<dbReference type="PANTHER" id="PTHR30371:SF0">
    <property type="entry name" value="SEC-INDEPENDENT PROTEIN TRANSLOCASE PROTEIN TATC, CHLOROPLASTIC-RELATED"/>
    <property type="match status" value="1"/>
</dbReference>
<gene>
    <name evidence="7 9" type="primary">tatC</name>
    <name evidence="9" type="ORF">GCM10009838_10280</name>
</gene>
<comment type="caution">
    <text evidence="9">The sequence shown here is derived from an EMBL/GenBank/DDBJ whole genome shotgun (WGS) entry which is preliminary data.</text>
</comment>
<evidence type="ECO:0000313" key="10">
    <source>
        <dbReference type="Proteomes" id="UP001499854"/>
    </source>
</evidence>
<organism evidence="9 10">
    <name type="scientific">Catenulispora subtropica</name>
    <dbReference type="NCBI Taxonomy" id="450798"/>
    <lineage>
        <taxon>Bacteria</taxon>
        <taxon>Bacillati</taxon>
        <taxon>Actinomycetota</taxon>
        <taxon>Actinomycetes</taxon>
        <taxon>Catenulisporales</taxon>
        <taxon>Catenulisporaceae</taxon>
        <taxon>Catenulispora</taxon>
    </lineage>
</organism>